<dbReference type="Gene3D" id="3.40.140.10">
    <property type="entry name" value="Cytidine Deaminase, domain 2"/>
    <property type="match status" value="1"/>
</dbReference>
<proteinExistence type="predicted"/>
<dbReference type="AlphaFoldDB" id="A0ABD3SRS3"/>
<evidence type="ECO:0000313" key="3">
    <source>
        <dbReference type="EMBL" id="KAL3827065.1"/>
    </source>
</evidence>
<organism evidence="3 4">
    <name type="scientific">Cyclostephanos tholiformis</name>
    <dbReference type="NCBI Taxonomy" id="382380"/>
    <lineage>
        <taxon>Eukaryota</taxon>
        <taxon>Sar</taxon>
        <taxon>Stramenopiles</taxon>
        <taxon>Ochrophyta</taxon>
        <taxon>Bacillariophyta</taxon>
        <taxon>Coscinodiscophyceae</taxon>
        <taxon>Thalassiosirophycidae</taxon>
        <taxon>Stephanodiscales</taxon>
        <taxon>Stephanodiscaceae</taxon>
        <taxon>Cyclostephanos</taxon>
    </lineage>
</organism>
<protein>
    <recommendedName>
        <fullName evidence="2">Nuclear pore localisation protein NPL4 C-terminal domain-containing protein</fullName>
    </recommendedName>
</protein>
<reference evidence="3 4" key="1">
    <citation type="submission" date="2024-10" db="EMBL/GenBank/DDBJ databases">
        <title>Updated reference genomes for cyclostephanoid diatoms.</title>
        <authorList>
            <person name="Roberts W.R."/>
            <person name="Alverson A.J."/>
        </authorList>
    </citation>
    <scope>NUCLEOTIDE SEQUENCE [LARGE SCALE GENOMIC DNA]</scope>
    <source>
        <strain evidence="3 4">AJA228-03</strain>
    </source>
</reference>
<accession>A0ABD3SRS3</accession>
<dbReference type="PANTHER" id="PTHR12710:SF0">
    <property type="entry name" value="NUCLEAR PROTEIN LOCALIZATION PROTEIN 4 HOMOLOG"/>
    <property type="match status" value="1"/>
</dbReference>
<evidence type="ECO:0000313" key="4">
    <source>
        <dbReference type="Proteomes" id="UP001530377"/>
    </source>
</evidence>
<evidence type="ECO:0000256" key="1">
    <source>
        <dbReference type="SAM" id="MobiDB-lite"/>
    </source>
</evidence>
<name>A0ABD3SRS3_9STRA</name>
<dbReference type="Pfam" id="PF05021">
    <property type="entry name" value="NPL4"/>
    <property type="match status" value="1"/>
</dbReference>
<feature type="region of interest" description="Disordered" evidence="1">
    <location>
        <begin position="223"/>
        <end position="245"/>
    </location>
</feature>
<dbReference type="EMBL" id="JALLPB020000009">
    <property type="protein sequence ID" value="KAL3827065.1"/>
    <property type="molecule type" value="Genomic_DNA"/>
</dbReference>
<feature type="domain" description="Nuclear pore localisation protein NPL4 C-terminal" evidence="2">
    <location>
        <begin position="252"/>
        <end position="385"/>
    </location>
</feature>
<gene>
    <name evidence="3" type="ORF">ACHAXA_007572</name>
</gene>
<dbReference type="CDD" id="cd08061">
    <property type="entry name" value="MPN_NPL4"/>
    <property type="match status" value="1"/>
</dbReference>
<dbReference type="InterPro" id="IPR007717">
    <property type="entry name" value="NPL4_C"/>
</dbReference>
<sequence length="508" mass="55419">MIIRVRTNIGVWRVENLDPATATPSDVLAGIAATRPHVVYERPLSSDPRCDVPLDASTALSSQGFGHGSMIHCRVDASTCAENTAVKSLTDAGAAAIGGGSTTDADGKSEGSGGGGITKRVIGKDGSIRLVHEGCSIGSERGFRKGMLPLRDMKMAWTLAEFSAMDEKYNFKIKRQDVSFVGGGGLHLESSAVNDFQSYLRRFQFQQQRFGYLYGRFVDEEGDDDKEEKKKDEKPSGWGARMPENERKKVKKNAKVIVEAIYEPPQEPDSEAAEGFVILDDPNEENVENLASMLGLCRVGWIVGHPPREEGFQLSSAEVIMAAELQLESAGGIEPTPFVTVRVTVGDDGNVVVEAFQVSLQCMEMVAEEALEVGPNPGFCYVSETFTAIQEGKASATVENNFFLTLVPINGYQSDTFVSMFPKANRAYDDRAQTHDEMRRQLSKSGQSGWTFVDLLSDFALLLYLCKFLDVGTDMPKICASVIDRENVPLDDGYKIIISSMAGMDGSY</sequence>
<dbReference type="InterPro" id="IPR016563">
    <property type="entry name" value="Npl4"/>
</dbReference>
<keyword evidence="4" id="KW-1185">Reference proteome</keyword>
<evidence type="ECO:0000259" key="2">
    <source>
        <dbReference type="Pfam" id="PF05021"/>
    </source>
</evidence>
<comment type="caution">
    <text evidence="3">The sequence shown here is derived from an EMBL/GenBank/DDBJ whole genome shotgun (WGS) entry which is preliminary data.</text>
</comment>
<feature type="region of interest" description="Disordered" evidence="1">
    <location>
        <begin position="97"/>
        <end position="118"/>
    </location>
</feature>
<dbReference type="Proteomes" id="UP001530377">
    <property type="component" value="Unassembled WGS sequence"/>
</dbReference>
<dbReference type="PANTHER" id="PTHR12710">
    <property type="entry name" value="NUCLEAR PROTEIN LOCALIZATION 4"/>
    <property type="match status" value="1"/>
</dbReference>